<sequence>MSWERSQRRMFLLAVALMIMASGAALLIQSPDIDPLDAWALPLMAGLLLALQGLLASRRIGLTAAFQSAYLSGAGYLLLALNHQFSVMPAGTGTLMESTYWFAVLYATAFLAYPARQATLVTTSILTLAALICGWHLLAGTAPAPPARLMGSVIQFLLTGAVLVVMHGTMGVQYRRLMATRLAAYTDVLTGLANRRAAEERLATLAHEQTPFTLVLFDLDHFKRVNDVHGHATGDKVLRGVGGSARRHLPAGGLAARWGGEEFLLILPPLSDQDVQVMLETLRQELRHQSHGAVSGVTACFGVATAESGEHPDHVLARADAAMYSAKAQGRNDIRLAARAAGQGAGTGLPAAPSTAALVTSLAATPAPATAATYAAASHGEDEAAREHGLERIGLG</sequence>
<organism evidence="4 5">
    <name type="scientific">Deinococcus koreensis</name>
    <dbReference type="NCBI Taxonomy" id="2054903"/>
    <lineage>
        <taxon>Bacteria</taxon>
        <taxon>Thermotogati</taxon>
        <taxon>Deinococcota</taxon>
        <taxon>Deinococci</taxon>
        <taxon>Deinococcales</taxon>
        <taxon>Deinococcaceae</taxon>
        <taxon>Deinococcus</taxon>
    </lineage>
</organism>
<evidence type="ECO:0000313" key="4">
    <source>
        <dbReference type="EMBL" id="PNY80160.1"/>
    </source>
</evidence>
<dbReference type="InterPro" id="IPR000160">
    <property type="entry name" value="GGDEF_dom"/>
</dbReference>
<dbReference type="RefSeq" id="WP_103309433.1">
    <property type="nucleotide sequence ID" value="NZ_PPPD01000001.1"/>
</dbReference>
<dbReference type="GO" id="GO:1902201">
    <property type="term" value="P:negative regulation of bacterial-type flagellum-dependent cell motility"/>
    <property type="evidence" value="ECO:0007669"/>
    <property type="project" value="TreeGrafter"/>
</dbReference>
<reference evidence="4 5" key="1">
    <citation type="submission" date="2018-01" db="EMBL/GenBank/DDBJ databases">
        <title>Deinococcus koreensis sp. nov., a radiation-resistant bacterium isolated from river water.</title>
        <authorList>
            <person name="Choi A."/>
        </authorList>
    </citation>
    <scope>NUCLEOTIDE SEQUENCE [LARGE SCALE GENOMIC DNA]</scope>
    <source>
        <strain evidence="4 5">SJW1-2</strain>
    </source>
</reference>
<feature type="transmembrane region" description="Helical" evidence="2">
    <location>
        <begin position="98"/>
        <end position="113"/>
    </location>
</feature>
<evidence type="ECO:0000256" key="2">
    <source>
        <dbReference type="SAM" id="Phobius"/>
    </source>
</evidence>
<dbReference type="AlphaFoldDB" id="A0A2K3UUG5"/>
<dbReference type="PANTHER" id="PTHR45138:SF9">
    <property type="entry name" value="DIGUANYLATE CYCLASE DGCM-RELATED"/>
    <property type="match status" value="1"/>
</dbReference>
<dbReference type="Proteomes" id="UP000236379">
    <property type="component" value="Unassembled WGS sequence"/>
</dbReference>
<dbReference type="Gene3D" id="3.30.70.270">
    <property type="match status" value="1"/>
</dbReference>
<dbReference type="InterPro" id="IPR006311">
    <property type="entry name" value="TAT_signal"/>
</dbReference>
<keyword evidence="5" id="KW-1185">Reference proteome</keyword>
<name>A0A2K3UUG5_9DEIO</name>
<gene>
    <name evidence="4" type="ORF">CVO96_01240</name>
</gene>
<dbReference type="EMBL" id="PPPD01000001">
    <property type="protein sequence ID" value="PNY80160.1"/>
    <property type="molecule type" value="Genomic_DNA"/>
</dbReference>
<feature type="transmembrane region" description="Helical" evidence="2">
    <location>
        <begin position="69"/>
        <end position="86"/>
    </location>
</feature>
<protein>
    <submittedName>
        <fullName evidence="4">GGDEF domain-containing protein</fullName>
    </submittedName>
</protein>
<dbReference type="InterPro" id="IPR050469">
    <property type="entry name" value="Diguanylate_Cyclase"/>
</dbReference>
<dbReference type="InterPro" id="IPR029787">
    <property type="entry name" value="Nucleotide_cyclase"/>
</dbReference>
<keyword evidence="2" id="KW-0472">Membrane</keyword>
<evidence type="ECO:0000259" key="3">
    <source>
        <dbReference type="PROSITE" id="PS50887"/>
    </source>
</evidence>
<dbReference type="InterPro" id="IPR043128">
    <property type="entry name" value="Rev_trsase/Diguanyl_cyclase"/>
</dbReference>
<feature type="transmembrane region" description="Helical" evidence="2">
    <location>
        <begin position="150"/>
        <end position="172"/>
    </location>
</feature>
<evidence type="ECO:0000256" key="1">
    <source>
        <dbReference type="SAM" id="MobiDB-lite"/>
    </source>
</evidence>
<dbReference type="SUPFAM" id="SSF55073">
    <property type="entry name" value="Nucleotide cyclase"/>
    <property type="match status" value="1"/>
</dbReference>
<dbReference type="GO" id="GO:0043709">
    <property type="term" value="P:cell adhesion involved in single-species biofilm formation"/>
    <property type="evidence" value="ECO:0007669"/>
    <property type="project" value="TreeGrafter"/>
</dbReference>
<dbReference type="PROSITE" id="PS50887">
    <property type="entry name" value="GGDEF"/>
    <property type="match status" value="1"/>
</dbReference>
<dbReference type="SMART" id="SM00267">
    <property type="entry name" value="GGDEF"/>
    <property type="match status" value="1"/>
</dbReference>
<dbReference type="GO" id="GO:0005886">
    <property type="term" value="C:plasma membrane"/>
    <property type="evidence" value="ECO:0007669"/>
    <property type="project" value="TreeGrafter"/>
</dbReference>
<feature type="region of interest" description="Disordered" evidence="1">
    <location>
        <begin position="376"/>
        <end position="396"/>
    </location>
</feature>
<dbReference type="PROSITE" id="PS51318">
    <property type="entry name" value="TAT"/>
    <property type="match status" value="1"/>
</dbReference>
<dbReference type="NCBIfam" id="TIGR00254">
    <property type="entry name" value="GGDEF"/>
    <property type="match status" value="1"/>
</dbReference>
<feature type="domain" description="GGDEF" evidence="3">
    <location>
        <begin position="210"/>
        <end position="339"/>
    </location>
</feature>
<accession>A0A2K3UUG5</accession>
<keyword evidence="2" id="KW-1133">Transmembrane helix</keyword>
<dbReference type="OrthoDB" id="9759607at2"/>
<dbReference type="PANTHER" id="PTHR45138">
    <property type="entry name" value="REGULATORY COMPONENTS OF SENSORY TRANSDUCTION SYSTEM"/>
    <property type="match status" value="1"/>
</dbReference>
<feature type="compositionally biased region" description="Basic and acidic residues" evidence="1">
    <location>
        <begin position="379"/>
        <end position="396"/>
    </location>
</feature>
<keyword evidence="2" id="KW-0812">Transmembrane</keyword>
<comment type="caution">
    <text evidence="4">The sequence shown here is derived from an EMBL/GenBank/DDBJ whole genome shotgun (WGS) entry which is preliminary data.</text>
</comment>
<proteinExistence type="predicted"/>
<dbReference type="FunFam" id="3.30.70.270:FF:000001">
    <property type="entry name" value="Diguanylate cyclase domain protein"/>
    <property type="match status" value="1"/>
</dbReference>
<feature type="transmembrane region" description="Helical" evidence="2">
    <location>
        <begin position="39"/>
        <end position="57"/>
    </location>
</feature>
<dbReference type="GO" id="GO:0052621">
    <property type="term" value="F:diguanylate cyclase activity"/>
    <property type="evidence" value="ECO:0007669"/>
    <property type="project" value="TreeGrafter"/>
</dbReference>
<dbReference type="CDD" id="cd01949">
    <property type="entry name" value="GGDEF"/>
    <property type="match status" value="1"/>
</dbReference>
<feature type="transmembrane region" description="Helical" evidence="2">
    <location>
        <begin position="120"/>
        <end position="138"/>
    </location>
</feature>
<evidence type="ECO:0000313" key="5">
    <source>
        <dbReference type="Proteomes" id="UP000236379"/>
    </source>
</evidence>
<dbReference type="Pfam" id="PF00990">
    <property type="entry name" value="GGDEF"/>
    <property type="match status" value="1"/>
</dbReference>